<sequence>MTTRVRRAAVLLSAGLLALGACSDDTSSSSVRLDAPSRKAGAADAGADLPLSQDLSADGERPAWAMPVVPGWSTPAESAPGVLQIRKDGSDALVTAYQVNRSGDVEETSDQEGGKAWLESYHAQISSMSQASDVTDPTYATAVVESTRGTVELVSQELEYSTPDGIRYRSRFVARSIGDDVLALQYAAPVDEFSNDEWAGLGEAGLQLTL</sequence>
<reference evidence="4" key="1">
    <citation type="journal article" date="2019" name="Int. J. Syst. Evol. Microbiol.">
        <title>The Global Catalogue of Microorganisms (GCM) 10K type strain sequencing project: providing services to taxonomists for standard genome sequencing and annotation.</title>
        <authorList>
            <consortium name="The Broad Institute Genomics Platform"/>
            <consortium name="The Broad Institute Genome Sequencing Center for Infectious Disease"/>
            <person name="Wu L."/>
            <person name="Ma J."/>
        </authorList>
    </citation>
    <scope>NUCLEOTIDE SEQUENCE [LARGE SCALE GENOMIC DNA]</scope>
    <source>
        <strain evidence="4">CCM 7403</strain>
    </source>
</reference>
<name>A0ABQ1QEW1_9ACTN</name>
<dbReference type="Proteomes" id="UP000630594">
    <property type="component" value="Unassembled WGS sequence"/>
</dbReference>
<dbReference type="PROSITE" id="PS51257">
    <property type="entry name" value="PROKAR_LIPOPROTEIN"/>
    <property type="match status" value="1"/>
</dbReference>
<keyword evidence="2" id="KW-0732">Signal</keyword>
<comment type="caution">
    <text evidence="3">The sequence shown here is derived from an EMBL/GenBank/DDBJ whole genome shotgun (WGS) entry which is preliminary data.</text>
</comment>
<gene>
    <name evidence="3" type="ORF">GCM10007231_23870</name>
</gene>
<feature type="signal peptide" evidence="2">
    <location>
        <begin position="1"/>
        <end position="23"/>
    </location>
</feature>
<dbReference type="EMBL" id="BMCK01000003">
    <property type="protein sequence ID" value="GGD23968.1"/>
    <property type="molecule type" value="Genomic_DNA"/>
</dbReference>
<dbReference type="RefSeq" id="WP_188421861.1">
    <property type="nucleotide sequence ID" value="NZ_BMCK01000003.1"/>
</dbReference>
<feature type="chain" id="PRO_5046417982" description="Lipoprotein" evidence="2">
    <location>
        <begin position="24"/>
        <end position="210"/>
    </location>
</feature>
<feature type="region of interest" description="Disordered" evidence="1">
    <location>
        <begin position="23"/>
        <end position="49"/>
    </location>
</feature>
<evidence type="ECO:0008006" key="5">
    <source>
        <dbReference type="Google" id="ProtNLM"/>
    </source>
</evidence>
<protein>
    <recommendedName>
        <fullName evidence="5">Lipoprotein</fullName>
    </recommendedName>
</protein>
<keyword evidence="4" id="KW-1185">Reference proteome</keyword>
<evidence type="ECO:0000313" key="3">
    <source>
        <dbReference type="EMBL" id="GGD23968.1"/>
    </source>
</evidence>
<evidence type="ECO:0000256" key="1">
    <source>
        <dbReference type="SAM" id="MobiDB-lite"/>
    </source>
</evidence>
<evidence type="ECO:0000256" key="2">
    <source>
        <dbReference type="SAM" id="SignalP"/>
    </source>
</evidence>
<evidence type="ECO:0000313" key="4">
    <source>
        <dbReference type="Proteomes" id="UP000630594"/>
    </source>
</evidence>
<organism evidence="3 4">
    <name type="scientific">Nocardioides daphniae</name>
    <dbReference type="NCBI Taxonomy" id="402297"/>
    <lineage>
        <taxon>Bacteria</taxon>
        <taxon>Bacillati</taxon>
        <taxon>Actinomycetota</taxon>
        <taxon>Actinomycetes</taxon>
        <taxon>Propionibacteriales</taxon>
        <taxon>Nocardioidaceae</taxon>
        <taxon>Nocardioides</taxon>
    </lineage>
</organism>
<accession>A0ABQ1QEW1</accession>
<proteinExistence type="predicted"/>